<dbReference type="GO" id="GO:0003714">
    <property type="term" value="F:transcription corepressor activity"/>
    <property type="evidence" value="ECO:0007669"/>
    <property type="project" value="InterPro"/>
</dbReference>
<evidence type="ECO:0000313" key="1">
    <source>
        <dbReference type="EMBL" id="KAF8480477.1"/>
    </source>
</evidence>
<gene>
    <name evidence="1" type="ORF">DFH94DRAFT_480016</name>
</gene>
<protein>
    <submittedName>
        <fullName evidence="1">Uncharacterized protein</fullName>
    </submittedName>
</protein>
<comment type="caution">
    <text evidence="1">The sequence shown here is derived from an EMBL/GenBank/DDBJ whole genome shotgun (WGS) entry which is preliminary data.</text>
</comment>
<accession>A0A9P5MWK2</accession>
<evidence type="ECO:0000313" key="2">
    <source>
        <dbReference type="Proteomes" id="UP000759537"/>
    </source>
</evidence>
<dbReference type="PANTHER" id="PTHR12346">
    <property type="entry name" value="SIN3B-RELATED"/>
    <property type="match status" value="1"/>
</dbReference>
<dbReference type="AlphaFoldDB" id="A0A9P5MWK2"/>
<dbReference type="OrthoDB" id="5342561at2759"/>
<reference evidence="1" key="2">
    <citation type="journal article" date="2020" name="Nat. Commun.">
        <title>Large-scale genome sequencing of mycorrhizal fungi provides insights into the early evolution of symbiotic traits.</title>
        <authorList>
            <person name="Miyauchi S."/>
            <person name="Kiss E."/>
            <person name="Kuo A."/>
            <person name="Drula E."/>
            <person name="Kohler A."/>
            <person name="Sanchez-Garcia M."/>
            <person name="Morin E."/>
            <person name="Andreopoulos B."/>
            <person name="Barry K.W."/>
            <person name="Bonito G."/>
            <person name="Buee M."/>
            <person name="Carver A."/>
            <person name="Chen C."/>
            <person name="Cichocki N."/>
            <person name="Clum A."/>
            <person name="Culley D."/>
            <person name="Crous P.W."/>
            <person name="Fauchery L."/>
            <person name="Girlanda M."/>
            <person name="Hayes R.D."/>
            <person name="Keri Z."/>
            <person name="LaButti K."/>
            <person name="Lipzen A."/>
            <person name="Lombard V."/>
            <person name="Magnuson J."/>
            <person name="Maillard F."/>
            <person name="Murat C."/>
            <person name="Nolan M."/>
            <person name="Ohm R.A."/>
            <person name="Pangilinan J."/>
            <person name="Pereira M.F."/>
            <person name="Perotto S."/>
            <person name="Peter M."/>
            <person name="Pfister S."/>
            <person name="Riley R."/>
            <person name="Sitrit Y."/>
            <person name="Stielow J.B."/>
            <person name="Szollosi G."/>
            <person name="Zifcakova L."/>
            <person name="Stursova M."/>
            <person name="Spatafora J.W."/>
            <person name="Tedersoo L."/>
            <person name="Vaario L.M."/>
            <person name="Yamada A."/>
            <person name="Yan M."/>
            <person name="Wang P."/>
            <person name="Xu J."/>
            <person name="Bruns T."/>
            <person name="Baldrian P."/>
            <person name="Vilgalys R."/>
            <person name="Dunand C."/>
            <person name="Henrissat B."/>
            <person name="Grigoriev I.V."/>
            <person name="Hibbett D."/>
            <person name="Nagy L.G."/>
            <person name="Martin F.M."/>
        </authorList>
    </citation>
    <scope>NUCLEOTIDE SEQUENCE</scope>
    <source>
        <strain evidence="1">Prilba</strain>
    </source>
</reference>
<proteinExistence type="predicted"/>
<dbReference type="EMBL" id="WHVB01000008">
    <property type="protein sequence ID" value="KAF8480477.1"/>
    <property type="molecule type" value="Genomic_DNA"/>
</dbReference>
<dbReference type="Proteomes" id="UP000759537">
    <property type="component" value="Unassembled WGS sequence"/>
</dbReference>
<reference evidence="1" key="1">
    <citation type="submission" date="2019-10" db="EMBL/GenBank/DDBJ databases">
        <authorList>
            <consortium name="DOE Joint Genome Institute"/>
            <person name="Kuo A."/>
            <person name="Miyauchi S."/>
            <person name="Kiss E."/>
            <person name="Drula E."/>
            <person name="Kohler A."/>
            <person name="Sanchez-Garcia M."/>
            <person name="Andreopoulos B."/>
            <person name="Barry K.W."/>
            <person name="Bonito G."/>
            <person name="Buee M."/>
            <person name="Carver A."/>
            <person name="Chen C."/>
            <person name="Cichocki N."/>
            <person name="Clum A."/>
            <person name="Culley D."/>
            <person name="Crous P.W."/>
            <person name="Fauchery L."/>
            <person name="Girlanda M."/>
            <person name="Hayes R."/>
            <person name="Keri Z."/>
            <person name="LaButti K."/>
            <person name="Lipzen A."/>
            <person name="Lombard V."/>
            <person name="Magnuson J."/>
            <person name="Maillard F."/>
            <person name="Morin E."/>
            <person name="Murat C."/>
            <person name="Nolan M."/>
            <person name="Ohm R."/>
            <person name="Pangilinan J."/>
            <person name="Pereira M."/>
            <person name="Perotto S."/>
            <person name="Peter M."/>
            <person name="Riley R."/>
            <person name="Sitrit Y."/>
            <person name="Stielow B."/>
            <person name="Szollosi G."/>
            <person name="Zifcakova L."/>
            <person name="Stursova M."/>
            <person name="Spatafora J.W."/>
            <person name="Tedersoo L."/>
            <person name="Vaario L.-M."/>
            <person name="Yamada A."/>
            <person name="Yan M."/>
            <person name="Wang P."/>
            <person name="Xu J."/>
            <person name="Bruns T."/>
            <person name="Baldrian P."/>
            <person name="Vilgalys R."/>
            <person name="Henrissat B."/>
            <person name="Grigoriev I.V."/>
            <person name="Hibbett D."/>
            <person name="Nagy L.G."/>
            <person name="Martin F.M."/>
        </authorList>
    </citation>
    <scope>NUCLEOTIDE SEQUENCE</scope>
    <source>
        <strain evidence="1">Prilba</strain>
    </source>
</reference>
<organism evidence="1 2">
    <name type="scientific">Russula ochroleuca</name>
    <dbReference type="NCBI Taxonomy" id="152965"/>
    <lineage>
        <taxon>Eukaryota</taxon>
        <taxon>Fungi</taxon>
        <taxon>Dikarya</taxon>
        <taxon>Basidiomycota</taxon>
        <taxon>Agaricomycotina</taxon>
        <taxon>Agaricomycetes</taxon>
        <taxon>Russulales</taxon>
        <taxon>Russulaceae</taxon>
        <taxon>Russula</taxon>
    </lineage>
</organism>
<sequence length="141" mass="16265">MAHKNLYEEALHQYDLHIDALVRTIGLFNKILGLTPEERSPFRLKSKFGGAGKALHQRIIYGRRPGSRSCKRCRSPPLALLIVLMRPKQKESMWKRAQREWNSIWRVVDAANYARSLDHQGITFKTGDKKALMQRALVAQI</sequence>
<name>A0A9P5MWK2_9AGAM</name>
<dbReference type="InterPro" id="IPR039774">
    <property type="entry name" value="Sin3-like"/>
</dbReference>
<keyword evidence="2" id="KW-1185">Reference proteome</keyword>